<reference evidence="8" key="1">
    <citation type="submission" date="2018-06" db="EMBL/GenBank/DDBJ databases">
        <authorList>
            <person name="Zhirakovskaya E."/>
        </authorList>
    </citation>
    <scope>NUCLEOTIDE SEQUENCE</scope>
</reference>
<evidence type="ECO:0000256" key="2">
    <source>
        <dbReference type="ARBA" id="ARBA00022729"/>
    </source>
</evidence>
<evidence type="ECO:0008006" key="9">
    <source>
        <dbReference type="Google" id="ProtNLM"/>
    </source>
</evidence>
<dbReference type="EMBL" id="UOFI01000140">
    <property type="protein sequence ID" value="VAW68919.1"/>
    <property type="molecule type" value="Genomic_DNA"/>
</dbReference>
<evidence type="ECO:0000256" key="6">
    <source>
        <dbReference type="ARBA" id="ARBA00023288"/>
    </source>
</evidence>
<dbReference type="InterPro" id="IPR032831">
    <property type="entry name" value="LptM_cons"/>
</dbReference>
<keyword evidence="4" id="KW-0564">Palmitate</keyword>
<protein>
    <recommendedName>
        <fullName evidence="9">Lipoprotein</fullName>
    </recommendedName>
</protein>
<name>A0A3B0Y436_9ZZZZ</name>
<keyword evidence="5" id="KW-0998">Cell outer membrane</keyword>
<evidence type="ECO:0000256" key="4">
    <source>
        <dbReference type="ARBA" id="ARBA00023139"/>
    </source>
</evidence>
<dbReference type="AlphaFoldDB" id="A0A3B0Y436"/>
<accession>A0A3B0Y436</accession>
<evidence type="ECO:0000313" key="8">
    <source>
        <dbReference type="EMBL" id="VAW68919.1"/>
    </source>
</evidence>
<organism evidence="8">
    <name type="scientific">hydrothermal vent metagenome</name>
    <dbReference type="NCBI Taxonomy" id="652676"/>
    <lineage>
        <taxon>unclassified sequences</taxon>
        <taxon>metagenomes</taxon>
        <taxon>ecological metagenomes</taxon>
    </lineage>
</organism>
<proteinExistence type="predicted"/>
<keyword evidence="3 7" id="KW-0472">Membrane</keyword>
<keyword evidence="2" id="KW-0732">Signal</keyword>
<dbReference type="PROSITE" id="PS51257">
    <property type="entry name" value="PROKAR_LIPOPROTEIN"/>
    <property type="match status" value="1"/>
</dbReference>
<comment type="subcellular location">
    <subcellularLocation>
        <location evidence="1">Cell outer membrane</location>
        <topology evidence="1">Lipid-anchor</topology>
    </subcellularLocation>
</comment>
<feature type="transmembrane region" description="Helical" evidence="7">
    <location>
        <begin position="12"/>
        <end position="29"/>
    </location>
</feature>
<sequence length="67" mass="7053">MAVDRNSALFRVLFRALLFMLLTGVGVSGCGKTGPLYLPDSTLVASDIKLISDSAGVAQHSALLFIN</sequence>
<dbReference type="NCBIfam" id="NF047847">
    <property type="entry name" value="SS_mature_LptM"/>
    <property type="match status" value="1"/>
</dbReference>
<evidence type="ECO:0000256" key="5">
    <source>
        <dbReference type="ARBA" id="ARBA00023237"/>
    </source>
</evidence>
<evidence type="ECO:0000256" key="7">
    <source>
        <dbReference type="SAM" id="Phobius"/>
    </source>
</evidence>
<gene>
    <name evidence="8" type="ORF">MNBD_GAMMA09-1901</name>
</gene>
<keyword evidence="6" id="KW-0449">Lipoprotein</keyword>
<keyword evidence="7" id="KW-0812">Transmembrane</keyword>
<evidence type="ECO:0000256" key="3">
    <source>
        <dbReference type="ARBA" id="ARBA00023136"/>
    </source>
</evidence>
<keyword evidence="7" id="KW-1133">Transmembrane helix</keyword>
<evidence type="ECO:0000256" key="1">
    <source>
        <dbReference type="ARBA" id="ARBA00004459"/>
    </source>
</evidence>